<feature type="domain" description="ABC transporter" evidence="6">
    <location>
        <begin position="3"/>
        <end position="238"/>
    </location>
</feature>
<proteinExistence type="inferred from homology"/>
<name>A0A6P0HQ88_9ACTN</name>
<sequence>MILDVNGVRAGYGGTDVLHGVSFRVGEGEAVGILGANGAGKTTLMRVVSGQLSPREGTVSLGGRALRRASPSRMVRSGVVLVAEGHEVVGTLTVLENLRLGAFRFWPGKDPAGDELLEEVFDLFPILADRRHQLASLLSGGQQQMLAIGRALMARPQLLLLDEPSLGLAPIVVEEIYERLDRLRREKGLAMVLVEQSSGRATDFCDRVYVVRLGEVVAESAAAGAPLSEESLKAAYFGG</sequence>
<dbReference type="SUPFAM" id="SSF52540">
    <property type="entry name" value="P-loop containing nucleoside triphosphate hydrolases"/>
    <property type="match status" value="1"/>
</dbReference>
<dbReference type="Pfam" id="PF00005">
    <property type="entry name" value="ABC_tran"/>
    <property type="match status" value="1"/>
</dbReference>
<accession>A0A6P0HQ88</accession>
<evidence type="ECO:0000259" key="6">
    <source>
        <dbReference type="PROSITE" id="PS50893"/>
    </source>
</evidence>
<dbReference type="InterPro" id="IPR017871">
    <property type="entry name" value="ABC_transporter-like_CS"/>
</dbReference>
<evidence type="ECO:0000256" key="4">
    <source>
        <dbReference type="ARBA" id="ARBA00022840"/>
    </source>
</evidence>
<evidence type="ECO:0000256" key="3">
    <source>
        <dbReference type="ARBA" id="ARBA00022741"/>
    </source>
</evidence>
<evidence type="ECO:0000313" key="8">
    <source>
        <dbReference type="Proteomes" id="UP000468687"/>
    </source>
</evidence>
<keyword evidence="4 7" id="KW-0067">ATP-binding</keyword>
<dbReference type="InterPro" id="IPR052156">
    <property type="entry name" value="BCAA_Transport_ATP-bd_LivF"/>
</dbReference>
<dbReference type="GO" id="GO:0016887">
    <property type="term" value="F:ATP hydrolysis activity"/>
    <property type="evidence" value="ECO:0007669"/>
    <property type="project" value="InterPro"/>
</dbReference>
<dbReference type="RefSeq" id="WP_163773275.1">
    <property type="nucleotide sequence ID" value="NZ_JAAGXA010000011.1"/>
</dbReference>
<gene>
    <name evidence="7" type="ORF">G3T38_15790</name>
</gene>
<dbReference type="PANTHER" id="PTHR43820:SF4">
    <property type="entry name" value="HIGH-AFFINITY BRANCHED-CHAIN AMINO ACID TRANSPORT ATP-BINDING PROTEIN LIVF"/>
    <property type="match status" value="1"/>
</dbReference>
<protein>
    <submittedName>
        <fullName evidence="7">ABC transporter ATP-binding protein</fullName>
    </submittedName>
</protein>
<reference evidence="7 8" key="1">
    <citation type="journal article" date="2014" name="Int. J. Syst. Evol. Microbiol.">
        <title>Nocardioides zeae sp. nov., isolated from the stem of Zea mays.</title>
        <authorList>
            <person name="Glaeser S.P."/>
            <person name="McInroy J.A."/>
            <person name="Busse H.J."/>
            <person name="Kampfer P."/>
        </authorList>
    </citation>
    <scope>NUCLEOTIDE SEQUENCE [LARGE SCALE GENOMIC DNA]</scope>
    <source>
        <strain evidence="7 8">JCM 30728</strain>
    </source>
</reference>
<dbReference type="Proteomes" id="UP000468687">
    <property type="component" value="Unassembled WGS sequence"/>
</dbReference>
<dbReference type="PROSITE" id="PS50893">
    <property type="entry name" value="ABC_TRANSPORTER_2"/>
    <property type="match status" value="1"/>
</dbReference>
<dbReference type="AlphaFoldDB" id="A0A6P0HQ88"/>
<keyword evidence="3" id="KW-0547">Nucleotide-binding</keyword>
<dbReference type="Gene3D" id="3.40.50.300">
    <property type="entry name" value="P-loop containing nucleotide triphosphate hydrolases"/>
    <property type="match status" value="1"/>
</dbReference>
<dbReference type="InterPro" id="IPR003439">
    <property type="entry name" value="ABC_transporter-like_ATP-bd"/>
</dbReference>
<evidence type="ECO:0000313" key="7">
    <source>
        <dbReference type="EMBL" id="NEN79735.1"/>
    </source>
</evidence>
<dbReference type="PROSITE" id="PS00211">
    <property type="entry name" value="ABC_TRANSPORTER_1"/>
    <property type="match status" value="1"/>
</dbReference>
<comment type="caution">
    <text evidence="7">The sequence shown here is derived from an EMBL/GenBank/DDBJ whole genome shotgun (WGS) entry which is preliminary data.</text>
</comment>
<dbReference type="CDD" id="cd03224">
    <property type="entry name" value="ABC_TM1139_LivF_branched"/>
    <property type="match status" value="1"/>
</dbReference>
<evidence type="ECO:0000256" key="2">
    <source>
        <dbReference type="ARBA" id="ARBA00022448"/>
    </source>
</evidence>
<dbReference type="EMBL" id="JAAGXA010000011">
    <property type="protein sequence ID" value="NEN79735.1"/>
    <property type="molecule type" value="Genomic_DNA"/>
</dbReference>
<dbReference type="GO" id="GO:0005524">
    <property type="term" value="F:ATP binding"/>
    <property type="evidence" value="ECO:0007669"/>
    <property type="project" value="UniProtKB-KW"/>
</dbReference>
<keyword evidence="8" id="KW-1185">Reference proteome</keyword>
<dbReference type="SMART" id="SM00382">
    <property type="entry name" value="AAA"/>
    <property type="match status" value="1"/>
</dbReference>
<evidence type="ECO:0000256" key="5">
    <source>
        <dbReference type="ARBA" id="ARBA00022970"/>
    </source>
</evidence>
<dbReference type="InterPro" id="IPR003593">
    <property type="entry name" value="AAA+_ATPase"/>
</dbReference>
<keyword evidence="2" id="KW-0813">Transport</keyword>
<evidence type="ECO:0000256" key="1">
    <source>
        <dbReference type="ARBA" id="ARBA00005417"/>
    </source>
</evidence>
<dbReference type="InterPro" id="IPR027417">
    <property type="entry name" value="P-loop_NTPase"/>
</dbReference>
<dbReference type="GO" id="GO:0015658">
    <property type="term" value="F:branched-chain amino acid transmembrane transporter activity"/>
    <property type="evidence" value="ECO:0007669"/>
    <property type="project" value="TreeGrafter"/>
</dbReference>
<dbReference type="GO" id="GO:0015807">
    <property type="term" value="P:L-amino acid transport"/>
    <property type="evidence" value="ECO:0007669"/>
    <property type="project" value="TreeGrafter"/>
</dbReference>
<comment type="similarity">
    <text evidence="1">Belongs to the ABC transporter superfamily.</text>
</comment>
<dbReference type="PANTHER" id="PTHR43820">
    <property type="entry name" value="HIGH-AFFINITY BRANCHED-CHAIN AMINO ACID TRANSPORT ATP-BINDING PROTEIN LIVF"/>
    <property type="match status" value="1"/>
</dbReference>
<organism evidence="7 8">
    <name type="scientific">Nocardioides zeae</name>
    <dbReference type="NCBI Taxonomy" id="1457234"/>
    <lineage>
        <taxon>Bacteria</taxon>
        <taxon>Bacillati</taxon>
        <taxon>Actinomycetota</taxon>
        <taxon>Actinomycetes</taxon>
        <taxon>Propionibacteriales</taxon>
        <taxon>Nocardioidaceae</taxon>
        <taxon>Nocardioides</taxon>
    </lineage>
</organism>
<keyword evidence="5" id="KW-0029">Amino-acid transport</keyword>